<dbReference type="AlphaFoldDB" id="W4L7N5"/>
<evidence type="ECO:0000313" key="1">
    <source>
        <dbReference type="EMBL" id="ETW94052.1"/>
    </source>
</evidence>
<dbReference type="HOGENOM" id="CLU_2300653_0_0_7"/>
<keyword evidence="2" id="KW-1185">Reference proteome</keyword>
<evidence type="ECO:0000313" key="2">
    <source>
        <dbReference type="Proteomes" id="UP000019141"/>
    </source>
</evidence>
<dbReference type="EMBL" id="AZHW01001127">
    <property type="protein sequence ID" value="ETW94052.1"/>
    <property type="molecule type" value="Genomic_DNA"/>
</dbReference>
<organism evidence="1 2">
    <name type="scientific">Entotheonella factor</name>
    <dbReference type="NCBI Taxonomy" id="1429438"/>
    <lineage>
        <taxon>Bacteria</taxon>
        <taxon>Pseudomonadati</taxon>
        <taxon>Nitrospinota/Tectimicrobiota group</taxon>
        <taxon>Candidatus Tectimicrobiota</taxon>
        <taxon>Candidatus Entotheonellia</taxon>
        <taxon>Candidatus Entotheonellales</taxon>
        <taxon>Candidatus Entotheonellaceae</taxon>
        <taxon>Candidatus Entotheonella</taxon>
    </lineage>
</organism>
<comment type="caution">
    <text evidence="1">The sequence shown here is derived from an EMBL/GenBank/DDBJ whole genome shotgun (WGS) entry which is preliminary data.</text>
</comment>
<accession>W4L7N5</accession>
<sequence>MPLREIQRLVNHGRYRYSQKVEDFIMDGYFDEDDLEHCILSAQRIYKRERDELGYAIHGMKYVILGRDTHGRPFYTVGKMLRSQHGRLYFFITAHQASRP</sequence>
<protein>
    <recommendedName>
        <fullName evidence="3">DUF4258 domain-containing protein</fullName>
    </recommendedName>
</protein>
<gene>
    <name evidence="1" type="ORF">ETSY1_36540</name>
</gene>
<dbReference type="Proteomes" id="UP000019141">
    <property type="component" value="Unassembled WGS sequence"/>
</dbReference>
<evidence type="ECO:0008006" key="3">
    <source>
        <dbReference type="Google" id="ProtNLM"/>
    </source>
</evidence>
<reference evidence="1 2" key="1">
    <citation type="journal article" date="2014" name="Nature">
        <title>An environmental bacterial taxon with a large and distinct metabolic repertoire.</title>
        <authorList>
            <person name="Wilson M.C."/>
            <person name="Mori T."/>
            <person name="Ruckert C."/>
            <person name="Uria A.R."/>
            <person name="Helf M.J."/>
            <person name="Takada K."/>
            <person name="Gernert C."/>
            <person name="Steffens U.A."/>
            <person name="Heycke N."/>
            <person name="Schmitt S."/>
            <person name="Rinke C."/>
            <person name="Helfrich E.J."/>
            <person name="Brachmann A.O."/>
            <person name="Gurgui C."/>
            <person name="Wakimoto T."/>
            <person name="Kracht M."/>
            <person name="Crusemann M."/>
            <person name="Hentschel U."/>
            <person name="Abe I."/>
            <person name="Matsunaga S."/>
            <person name="Kalinowski J."/>
            <person name="Takeyama H."/>
            <person name="Piel J."/>
        </authorList>
    </citation>
    <scope>NUCLEOTIDE SEQUENCE [LARGE SCALE GENOMIC DNA]</scope>
    <source>
        <strain evidence="2">TSY1</strain>
    </source>
</reference>
<name>W4L7N5_ENTF1</name>
<proteinExistence type="predicted"/>